<feature type="transmembrane region" description="Helical" evidence="1">
    <location>
        <begin position="255"/>
        <end position="273"/>
    </location>
</feature>
<organism evidence="2 3">
    <name type="scientific">Plasmodium chabaudi adami</name>
    <dbReference type="NCBI Taxonomy" id="5826"/>
    <lineage>
        <taxon>Eukaryota</taxon>
        <taxon>Sar</taxon>
        <taxon>Alveolata</taxon>
        <taxon>Apicomplexa</taxon>
        <taxon>Aconoidasida</taxon>
        <taxon>Haemosporida</taxon>
        <taxon>Plasmodiidae</taxon>
        <taxon>Plasmodium</taxon>
        <taxon>Plasmodium (Vinckeia)</taxon>
    </lineage>
</organism>
<proteinExistence type="predicted"/>
<keyword evidence="1" id="KW-1133">Transmembrane helix</keyword>
<gene>
    <name evidence="2" type="ORF">PCHDK_000568200</name>
</gene>
<dbReference type="Pfam" id="PF06022">
    <property type="entry name" value="Cir_Bir_Yir"/>
    <property type="match status" value="1"/>
</dbReference>
<keyword evidence="1" id="KW-0472">Membrane</keyword>
<dbReference type="Proteomes" id="UP000195879">
    <property type="component" value="Unassembled WGS sequence"/>
</dbReference>
<dbReference type="InterPro" id="IPR006477">
    <property type="entry name" value="Yir_bir_cir"/>
</dbReference>
<dbReference type="AlphaFoldDB" id="A0A1D3LCZ4"/>
<evidence type="ECO:0000313" key="2">
    <source>
        <dbReference type="EMBL" id="SCM01211.1"/>
    </source>
</evidence>
<evidence type="ECO:0000313" key="3">
    <source>
        <dbReference type="Proteomes" id="UP000195879"/>
    </source>
</evidence>
<reference evidence="2 3" key="1">
    <citation type="submission" date="2016-08" db="EMBL/GenBank/DDBJ databases">
        <authorList>
            <consortium name="Pathogen Informatics"/>
        </authorList>
    </citation>
    <scope>NUCLEOTIDE SEQUENCE [LARGE SCALE GENOMIC DNA]</scope>
    <source>
        <strain evidence="2 3">DK</strain>
    </source>
</reference>
<keyword evidence="1" id="KW-0812">Transmembrane</keyword>
<evidence type="ECO:0000256" key="1">
    <source>
        <dbReference type="SAM" id="Phobius"/>
    </source>
</evidence>
<protein>
    <submittedName>
        <fullName evidence="2">Plasmodium variant antigen protein Cir/Yir/Bir, putative</fullName>
    </submittedName>
</protein>
<dbReference type="EMBL" id="FMIO01000641">
    <property type="protein sequence ID" value="SCM01211.1"/>
    <property type="molecule type" value="Genomic_DNA"/>
</dbReference>
<name>A0A1D3LCZ4_PLACE</name>
<accession>A0A1D3LCZ4</accession>
<sequence>MDNLCTLFKGIDEQIPANLNNSEYINKISLSLNNFCPLVDGENDQKCNNYEEIVISAFITLVFHLKNEVENDKLVKYGILWLCYKLNQKTENTIDNLDEIYNKYIKGIEEYVKGSGDHETYNSCKDIINKKIYLKTIGIKEMSKIYEALKILCKLYTGCNDKETNYANYSQDAQDFANNFENLNQDSSIIGNNSYREILSNLFNDYDYFKNSCAKNCRYCSDIPTLPDINLPKTYVQDQVESSGVTSPNSSIAKILIPPLLIFAIPIFLGIAYKYSLFGFDKRLQGKHLREKLKKIKKKMNDYI</sequence>
<dbReference type="NCBIfam" id="TIGR01590">
    <property type="entry name" value="yir-bir-cir_Pla"/>
    <property type="match status" value="1"/>
</dbReference>